<accession>A0A2S9IP80</accession>
<dbReference type="Proteomes" id="UP000239434">
    <property type="component" value="Unassembled WGS sequence"/>
</dbReference>
<keyword evidence="9" id="KW-1185">Reference proteome</keyword>
<comment type="catalytic activity">
    <reaction evidence="6">
        <text>a 2'-deoxycytidine in DNA + S-adenosyl-L-methionine = a 5-methyl-2'-deoxycytidine in DNA + S-adenosyl-L-homocysteine + H(+)</text>
        <dbReference type="Rhea" id="RHEA:13681"/>
        <dbReference type="Rhea" id="RHEA-COMP:11369"/>
        <dbReference type="Rhea" id="RHEA-COMP:11370"/>
        <dbReference type="ChEBI" id="CHEBI:15378"/>
        <dbReference type="ChEBI" id="CHEBI:57856"/>
        <dbReference type="ChEBI" id="CHEBI:59789"/>
        <dbReference type="ChEBI" id="CHEBI:85452"/>
        <dbReference type="ChEBI" id="CHEBI:85454"/>
        <dbReference type="EC" id="2.1.1.37"/>
    </reaction>
</comment>
<dbReference type="PRINTS" id="PR00105">
    <property type="entry name" value="C5METTRFRASE"/>
</dbReference>
<dbReference type="GO" id="GO:0003886">
    <property type="term" value="F:DNA (cytosine-5-)-methyltransferase activity"/>
    <property type="evidence" value="ECO:0007669"/>
    <property type="project" value="UniProtKB-EC"/>
</dbReference>
<dbReference type="GO" id="GO:0032259">
    <property type="term" value="P:methylation"/>
    <property type="evidence" value="ECO:0007669"/>
    <property type="project" value="UniProtKB-KW"/>
</dbReference>
<keyword evidence="2 8" id="KW-0489">Methyltransferase</keyword>
<evidence type="ECO:0000313" key="8">
    <source>
        <dbReference type="EMBL" id="PRD42337.1"/>
    </source>
</evidence>
<evidence type="ECO:0000256" key="5">
    <source>
        <dbReference type="ARBA" id="ARBA00022747"/>
    </source>
</evidence>
<evidence type="ECO:0000313" key="9">
    <source>
        <dbReference type="Proteomes" id="UP000239434"/>
    </source>
</evidence>
<dbReference type="Gene3D" id="3.90.120.10">
    <property type="entry name" value="DNA Methylase, subunit A, domain 2"/>
    <property type="match status" value="1"/>
</dbReference>
<dbReference type="EC" id="2.1.1.37" evidence="1"/>
<dbReference type="PANTHER" id="PTHR10629:SF52">
    <property type="entry name" value="DNA (CYTOSINE-5)-METHYLTRANSFERASE 1"/>
    <property type="match status" value="1"/>
</dbReference>
<dbReference type="AlphaFoldDB" id="A0A2S9IP80"/>
<dbReference type="InterPro" id="IPR029063">
    <property type="entry name" value="SAM-dependent_MTases_sf"/>
</dbReference>
<keyword evidence="3 8" id="KW-0808">Transferase</keyword>
<evidence type="ECO:0000256" key="3">
    <source>
        <dbReference type="ARBA" id="ARBA00022679"/>
    </source>
</evidence>
<dbReference type="GO" id="GO:0003677">
    <property type="term" value="F:DNA binding"/>
    <property type="evidence" value="ECO:0007669"/>
    <property type="project" value="TreeGrafter"/>
</dbReference>
<comment type="caution">
    <text evidence="8">The sequence shown here is derived from an EMBL/GenBank/DDBJ whole genome shotgun (WGS) entry which is preliminary data.</text>
</comment>
<dbReference type="Pfam" id="PF00145">
    <property type="entry name" value="DNA_methylase"/>
    <property type="match status" value="1"/>
</dbReference>
<evidence type="ECO:0000256" key="7">
    <source>
        <dbReference type="SAM" id="MobiDB-lite"/>
    </source>
</evidence>
<dbReference type="EMBL" id="PVBR01000012">
    <property type="protein sequence ID" value="PRD42337.1"/>
    <property type="molecule type" value="Genomic_DNA"/>
</dbReference>
<dbReference type="SUPFAM" id="SSF53335">
    <property type="entry name" value="S-adenosyl-L-methionine-dependent methyltransferases"/>
    <property type="match status" value="1"/>
</dbReference>
<evidence type="ECO:0000256" key="1">
    <source>
        <dbReference type="ARBA" id="ARBA00011975"/>
    </source>
</evidence>
<keyword evidence="5" id="KW-0680">Restriction system</keyword>
<dbReference type="PANTHER" id="PTHR10629">
    <property type="entry name" value="CYTOSINE-SPECIFIC METHYLTRANSFERASE"/>
    <property type="match status" value="1"/>
</dbReference>
<dbReference type="GO" id="GO:0009307">
    <property type="term" value="P:DNA restriction-modification system"/>
    <property type="evidence" value="ECO:0007669"/>
    <property type="project" value="UniProtKB-KW"/>
</dbReference>
<reference evidence="8 9" key="1">
    <citation type="submission" date="2018-02" db="EMBL/GenBank/DDBJ databases">
        <title>The draft genome of Phyllobacterium sp. 1N-3.</title>
        <authorList>
            <person name="Liu L."/>
            <person name="Li L."/>
            <person name="Zhang X."/>
            <person name="Wang T."/>
            <person name="Liang L."/>
        </authorList>
    </citation>
    <scope>NUCLEOTIDE SEQUENCE [LARGE SCALE GENOMIC DNA]</scope>
    <source>
        <strain evidence="8 9">1N-3</strain>
    </source>
</reference>
<evidence type="ECO:0000256" key="6">
    <source>
        <dbReference type="ARBA" id="ARBA00047422"/>
    </source>
</evidence>
<dbReference type="GO" id="GO:0044027">
    <property type="term" value="P:negative regulation of gene expression via chromosomal CpG island methylation"/>
    <property type="evidence" value="ECO:0007669"/>
    <property type="project" value="TreeGrafter"/>
</dbReference>
<proteinExistence type="predicted"/>
<organism evidence="8 9">
    <name type="scientific">Phyllobacterium phragmitis</name>
    <dbReference type="NCBI Taxonomy" id="2670329"/>
    <lineage>
        <taxon>Bacteria</taxon>
        <taxon>Pseudomonadati</taxon>
        <taxon>Pseudomonadota</taxon>
        <taxon>Alphaproteobacteria</taxon>
        <taxon>Hyphomicrobiales</taxon>
        <taxon>Phyllobacteriaceae</taxon>
        <taxon>Phyllobacterium</taxon>
    </lineage>
</organism>
<feature type="region of interest" description="Disordered" evidence="7">
    <location>
        <begin position="413"/>
        <end position="434"/>
    </location>
</feature>
<keyword evidence="4" id="KW-0949">S-adenosyl-L-methionine</keyword>
<evidence type="ECO:0000256" key="4">
    <source>
        <dbReference type="ARBA" id="ARBA00022691"/>
    </source>
</evidence>
<sequence length="710" mass="77196">MTRPLIIDSFARGDATHVADLFGEARAAVPARWRCLPCPGSYPAAKAPFPEVPPAKNATRRVRVVDSFAGGGGASNGIRLALQQLHGMELLPAGHPLDVDFAVNHDDAALCMHAVNHPDTTHLPVNVWQVSMRETLGDDLFGLLWLSPDCRDHSPAKGGPITSRAVRDLAWVAVKWLKELPDWQRPWIICLENVSAFAKWSPLIERPDGQGFMRDPDRLGWTFHQFVHALSRFGYSIGWKEVVACEYGSPTIRKRLKLVARRDGMPVEWPEPTHGDPKSHFVLSGERKPWPVAADILDWSLDCPSIFMTKEEGREYAKRTGRRVVRPLAPKTDARLAFGVKRHVIDAGDEAFIVARDARGLVVPHVAIFRGDSTGRSPMEPLATVTANSFLKRPGGASPIGVVETAAVPFVSRGQHGGGNRSAKEPLHTISASDGDQNQVVVPYLVPRYGERDGQEPRTASVERPTPTPVPDGNQGSLAAVYLAQHNSDSRRATGVNPGRPAGVPLSTITFEGAQQGVVAAHMLSLKGSERRDGSCEDAHPAVCASGQHSAVVTLPLMTAYYSTGGQHARVDAPSLTVPTKARFGLTEADAAVPPISEAQMARARQVAEFLRAHGCWDGGEIVTISIRGTVFVIVDIGMRMLVPRELARAQDFPDSFILDPIFNGKPLSETEQRHKIGNSVCEKPAAAVIVANYRPPLHWAETTFREAAE</sequence>
<dbReference type="Gene3D" id="3.40.50.150">
    <property type="entry name" value="Vaccinia Virus protein VP39"/>
    <property type="match status" value="1"/>
</dbReference>
<name>A0A2S9IP80_9HYPH</name>
<gene>
    <name evidence="8" type="ORF">C5748_16200</name>
</gene>
<dbReference type="InterPro" id="IPR001525">
    <property type="entry name" value="C5_MeTfrase"/>
</dbReference>
<feature type="region of interest" description="Disordered" evidence="7">
    <location>
        <begin position="449"/>
        <end position="476"/>
    </location>
</feature>
<evidence type="ECO:0000256" key="2">
    <source>
        <dbReference type="ARBA" id="ARBA00022603"/>
    </source>
</evidence>
<protein>
    <recommendedName>
        <fullName evidence="1">DNA (cytosine-5-)-methyltransferase</fullName>
        <ecNumber evidence="1">2.1.1.37</ecNumber>
    </recommendedName>
</protein>
<dbReference type="InterPro" id="IPR050390">
    <property type="entry name" value="C5-Methyltransferase"/>
</dbReference>